<evidence type="ECO:0000313" key="3">
    <source>
        <dbReference type="EMBL" id="KAK0615176.1"/>
    </source>
</evidence>
<feature type="region of interest" description="Disordered" evidence="2">
    <location>
        <begin position="1"/>
        <end position="84"/>
    </location>
</feature>
<feature type="compositionally biased region" description="Basic and acidic residues" evidence="2">
    <location>
        <begin position="22"/>
        <end position="31"/>
    </location>
</feature>
<dbReference type="AlphaFoldDB" id="A0AA39WGV8"/>
<proteinExistence type="predicted"/>
<comment type="caution">
    <text evidence="3">The sequence shown here is derived from an EMBL/GenBank/DDBJ whole genome shotgun (WGS) entry which is preliminary data.</text>
</comment>
<keyword evidence="4" id="KW-1185">Reference proteome</keyword>
<name>A0AA39WGV8_9PEZI</name>
<feature type="compositionally biased region" description="Basic and acidic residues" evidence="2">
    <location>
        <begin position="68"/>
        <end position="77"/>
    </location>
</feature>
<evidence type="ECO:0000256" key="2">
    <source>
        <dbReference type="SAM" id="MobiDB-lite"/>
    </source>
</evidence>
<organism evidence="3 4">
    <name type="scientific">Bombardia bombarda</name>
    <dbReference type="NCBI Taxonomy" id="252184"/>
    <lineage>
        <taxon>Eukaryota</taxon>
        <taxon>Fungi</taxon>
        <taxon>Dikarya</taxon>
        <taxon>Ascomycota</taxon>
        <taxon>Pezizomycotina</taxon>
        <taxon>Sordariomycetes</taxon>
        <taxon>Sordariomycetidae</taxon>
        <taxon>Sordariales</taxon>
        <taxon>Lasiosphaeriaceae</taxon>
        <taxon>Bombardia</taxon>
    </lineage>
</organism>
<evidence type="ECO:0000256" key="1">
    <source>
        <dbReference type="SAM" id="Coils"/>
    </source>
</evidence>
<feature type="coiled-coil region" evidence="1">
    <location>
        <begin position="87"/>
        <end position="145"/>
    </location>
</feature>
<gene>
    <name evidence="3" type="ORF">B0T17DRAFT_510968</name>
</gene>
<feature type="compositionally biased region" description="Low complexity" evidence="2">
    <location>
        <begin position="57"/>
        <end position="67"/>
    </location>
</feature>
<dbReference type="EMBL" id="JAULSR010000007">
    <property type="protein sequence ID" value="KAK0615176.1"/>
    <property type="molecule type" value="Genomic_DNA"/>
</dbReference>
<sequence length="377" mass="42279">MSPMQPERAAPLDESETMAKTINDHAVDKASQDAACKNTIDSINQSLTTARPEPQANKRPASPSKAAPEAKRTKKSTDPAGPAAVGEAELNKRLQDMTALVKTLRQRLDKVGDLRSQLIAQEQATKAAEARAEGLEAQLTLLETDGKDQSSKSARQAAAQKIEDLQPDLWQAVAKLAHEDFPVTDKFKAIYRRIRLNLSQSKNNNNNTVHQKIKLIRGFATTLEDAEKKQEQADMWTQYILGALRVIPLMDLDLDTCDSILHEIRFAIWRGLQSGDTIGERAEKIHLESRPWKAMAGRRRRIEYQMIDGRKVEAVVHLTDDELGTIVCAELNDAALPWDIIVLGYTELIGEEWLEAIDLELVSDCQGEWRWKLEKED</sequence>
<dbReference type="Proteomes" id="UP001174934">
    <property type="component" value="Unassembled WGS sequence"/>
</dbReference>
<keyword evidence="1" id="KW-0175">Coiled coil</keyword>
<reference evidence="3" key="1">
    <citation type="submission" date="2023-06" db="EMBL/GenBank/DDBJ databases">
        <title>Genome-scale phylogeny and comparative genomics of the fungal order Sordariales.</title>
        <authorList>
            <consortium name="Lawrence Berkeley National Laboratory"/>
            <person name="Hensen N."/>
            <person name="Bonometti L."/>
            <person name="Westerberg I."/>
            <person name="Brannstrom I.O."/>
            <person name="Guillou S."/>
            <person name="Cros-Aarteil S."/>
            <person name="Calhoun S."/>
            <person name="Haridas S."/>
            <person name="Kuo A."/>
            <person name="Mondo S."/>
            <person name="Pangilinan J."/>
            <person name="Riley R."/>
            <person name="LaButti K."/>
            <person name="Andreopoulos B."/>
            <person name="Lipzen A."/>
            <person name="Chen C."/>
            <person name="Yanf M."/>
            <person name="Daum C."/>
            <person name="Ng V."/>
            <person name="Clum A."/>
            <person name="Steindorff A."/>
            <person name="Ohm R."/>
            <person name="Martin F."/>
            <person name="Silar P."/>
            <person name="Natvig D."/>
            <person name="Lalanne C."/>
            <person name="Gautier V."/>
            <person name="Ament-velasquez S.L."/>
            <person name="Kruys A."/>
            <person name="Hutchinson M.I."/>
            <person name="Powell A.J."/>
            <person name="Barry K."/>
            <person name="Miller A.N."/>
            <person name="Grigoriev I.V."/>
            <person name="Debuchy R."/>
            <person name="Gladieux P."/>
            <person name="Thoren M.H."/>
            <person name="Johannesson H."/>
        </authorList>
    </citation>
    <scope>NUCLEOTIDE SEQUENCE</scope>
    <source>
        <strain evidence="3">SMH3391-2</strain>
    </source>
</reference>
<evidence type="ECO:0000313" key="4">
    <source>
        <dbReference type="Proteomes" id="UP001174934"/>
    </source>
</evidence>
<feature type="compositionally biased region" description="Polar residues" evidence="2">
    <location>
        <begin position="39"/>
        <end position="49"/>
    </location>
</feature>
<accession>A0AA39WGV8</accession>
<protein>
    <submittedName>
        <fullName evidence="3">Uncharacterized protein</fullName>
    </submittedName>
</protein>